<dbReference type="EMBL" id="QMGS01000031">
    <property type="protein sequence ID" value="RMW89968.1"/>
    <property type="molecule type" value="Genomic_DNA"/>
</dbReference>
<sequence length="116" mass="13601">MKKLTLLCICSMLISCISFESSPKREVIIHNNCTESIDYYIYTPNLDKNDKRYIKNKFILLKGERKLFKSHSLVKATDEEYMDFTFFKNNTKLPYVTSKEDSTPELINITVCPDNK</sequence>
<proteinExistence type="predicted"/>
<comment type="caution">
    <text evidence="2">The sequence shown here is derived from an EMBL/GenBank/DDBJ whole genome shotgun (WGS) entry which is preliminary data.</text>
</comment>
<name>A0ABX9VWH5_AGGAP</name>
<evidence type="ECO:0000313" key="3">
    <source>
        <dbReference type="Proteomes" id="UP000274211"/>
    </source>
</evidence>
<reference evidence="2 3" key="1">
    <citation type="journal article" date="2019" name="J. Oral Microbiol.">
        <title>Role of OmpA1 and OmpA2 in Aggregatibacter actinomycetemcomitans and Aggregatibacter aphrophilus serum resistance.</title>
        <authorList>
            <person name="Lindholm M."/>
            <person name="Min Aung K."/>
            <person name="Nyunt Wai S."/>
            <person name="Oscarsson J."/>
        </authorList>
    </citation>
    <scope>NUCLEOTIDE SEQUENCE [LARGE SCALE GENOMIC DNA]</scope>
    <source>
        <strain evidence="2 3">HK83</strain>
    </source>
</reference>
<organism evidence="2 3">
    <name type="scientific">Aggregatibacter aphrophilus</name>
    <name type="common">Haemophilus aphrophilus</name>
    <dbReference type="NCBI Taxonomy" id="732"/>
    <lineage>
        <taxon>Bacteria</taxon>
        <taxon>Pseudomonadati</taxon>
        <taxon>Pseudomonadota</taxon>
        <taxon>Gammaproteobacteria</taxon>
        <taxon>Pasteurellales</taxon>
        <taxon>Pasteurellaceae</taxon>
        <taxon>Aggregatibacter</taxon>
    </lineage>
</organism>
<dbReference type="PROSITE" id="PS51257">
    <property type="entry name" value="PROKAR_LIPOPROTEIN"/>
    <property type="match status" value="1"/>
</dbReference>
<protein>
    <recommendedName>
        <fullName evidence="4">Lipoprotein</fullName>
    </recommendedName>
</protein>
<gene>
    <name evidence="2" type="ORF">DOL88_02370</name>
</gene>
<evidence type="ECO:0000256" key="1">
    <source>
        <dbReference type="SAM" id="SignalP"/>
    </source>
</evidence>
<evidence type="ECO:0000313" key="2">
    <source>
        <dbReference type="EMBL" id="RMW89968.1"/>
    </source>
</evidence>
<accession>A0ABX9VWH5</accession>
<evidence type="ECO:0008006" key="4">
    <source>
        <dbReference type="Google" id="ProtNLM"/>
    </source>
</evidence>
<dbReference type="Proteomes" id="UP000274211">
    <property type="component" value="Unassembled WGS sequence"/>
</dbReference>
<keyword evidence="3" id="KW-1185">Reference proteome</keyword>
<dbReference type="RefSeq" id="WP_122254735.1">
    <property type="nucleotide sequence ID" value="NZ_QMGS01000031.1"/>
</dbReference>
<keyword evidence="1" id="KW-0732">Signal</keyword>
<feature type="chain" id="PRO_5047232046" description="Lipoprotein" evidence="1">
    <location>
        <begin position="21"/>
        <end position="116"/>
    </location>
</feature>
<feature type="signal peptide" evidence="1">
    <location>
        <begin position="1"/>
        <end position="20"/>
    </location>
</feature>